<sequence length="126" mass="13939">MSIFQKHQPLLPPPEDDPETVNSPDIATAIALVLEKNGTQGFSCLQPEKRSNVIIINVYHYSANNLTFFTGQRVPGLDCGQDEEELPNRSAAAFAVKGLLNEGSHYRAEAQHPFSRAQVFCDELLL</sequence>
<name>A0AAV3Y6M1_9GAST</name>
<gene>
    <name evidence="2" type="ORF">PoB_000425700</name>
</gene>
<accession>A0AAV3Y6M1</accession>
<protein>
    <recommendedName>
        <fullName evidence="4">GSKIP domain-containing protein</fullName>
    </recommendedName>
</protein>
<comment type="caution">
    <text evidence="2">The sequence shown here is derived from an EMBL/GenBank/DDBJ whole genome shotgun (WGS) entry which is preliminary data.</text>
</comment>
<dbReference type="Proteomes" id="UP000735302">
    <property type="component" value="Unassembled WGS sequence"/>
</dbReference>
<reference evidence="2 3" key="1">
    <citation type="journal article" date="2021" name="Elife">
        <title>Chloroplast acquisition without the gene transfer in kleptoplastic sea slugs, Plakobranchus ocellatus.</title>
        <authorList>
            <person name="Maeda T."/>
            <person name="Takahashi S."/>
            <person name="Yoshida T."/>
            <person name="Shimamura S."/>
            <person name="Takaki Y."/>
            <person name="Nagai Y."/>
            <person name="Toyoda A."/>
            <person name="Suzuki Y."/>
            <person name="Arimoto A."/>
            <person name="Ishii H."/>
            <person name="Satoh N."/>
            <person name="Nishiyama T."/>
            <person name="Hasebe M."/>
            <person name="Maruyama T."/>
            <person name="Minagawa J."/>
            <person name="Obokata J."/>
            <person name="Shigenobu S."/>
        </authorList>
    </citation>
    <scope>NUCLEOTIDE SEQUENCE [LARGE SCALE GENOMIC DNA]</scope>
</reference>
<evidence type="ECO:0008006" key="4">
    <source>
        <dbReference type="Google" id="ProtNLM"/>
    </source>
</evidence>
<organism evidence="2 3">
    <name type="scientific">Plakobranchus ocellatus</name>
    <dbReference type="NCBI Taxonomy" id="259542"/>
    <lineage>
        <taxon>Eukaryota</taxon>
        <taxon>Metazoa</taxon>
        <taxon>Spiralia</taxon>
        <taxon>Lophotrochozoa</taxon>
        <taxon>Mollusca</taxon>
        <taxon>Gastropoda</taxon>
        <taxon>Heterobranchia</taxon>
        <taxon>Euthyneura</taxon>
        <taxon>Panpulmonata</taxon>
        <taxon>Sacoglossa</taxon>
        <taxon>Placobranchoidea</taxon>
        <taxon>Plakobranchidae</taxon>
        <taxon>Plakobranchus</taxon>
    </lineage>
</organism>
<proteinExistence type="predicted"/>
<evidence type="ECO:0000256" key="1">
    <source>
        <dbReference type="SAM" id="MobiDB-lite"/>
    </source>
</evidence>
<dbReference type="AlphaFoldDB" id="A0AAV3Y6M1"/>
<feature type="region of interest" description="Disordered" evidence="1">
    <location>
        <begin position="1"/>
        <end position="23"/>
    </location>
</feature>
<evidence type="ECO:0000313" key="3">
    <source>
        <dbReference type="Proteomes" id="UP000735302"/>
    </source>
</evidence>
<keyword evidence="3" id="KW-1185">Reference proteome</keyword>
<evidence type="ECO:0000313" key="2">
    <source>
        <dbReference type="EMBL" id="GFN77751.1"/>
    </source>
</evidence>
<dbReference type="EMBL" id="BLXT01000501">
    <property type="protein sequence ID" value="GFN77751.1"/>
    <property type="molecule type" value="Genomic_DNA"/>
</dbReference>